<sequence>MKREFSKLLTPILLTLLAVAVIGLDDNLATESKAKAQKVAHSSRLANQLKTQDIGYLYRHDNGYRPSNVQHDKYNQLHSNYEAPKLQYGPFGSTKNYNSQPTYNPYVPVYPETPYTRPQTSNYDSSSYIYPLSYYTEPPTYAYPQQSYPSPAYSPSVYVPQAYTESPYPATSDFQYPPLYYKDLKKVQRPFDAVTVSRPTEHAASNHNGYTNNYDEYVNVPNEYAHNQNEYPNIPNGHSNNHNEYSNIPNGYGNNQNEYVGGPNKPASSHSEYATGNTQNGYHNNSNKYASIPNKYANTPNKYANSHNEFEYSANDFPKFDDFLKHSLTQFPNYRN</sequence>
<reference evidence="3 4" key="1">
    <citation type="journal article" date="2011" name="Science">
        <title>The ecoresponsive genome of Daphnia pulex.</title>
        <authorList>
            <person name="Colbourne J.K."/>
            <person name="Pfrender M.E."/>
            <person name="Gilbert D."/>
            <person name="Thomas W.K."/>
            <person name="Tucker A."/>
            <person name="Oakley T.H."/>
            <person name="Tokishita S."/>
            <person name="Aerts A."/>
            <person name="Arnold G.J."/>
            <person name="Basu M.K."/>
            <person name="Bauer D.J."/>
            <person name="Caceres C.E."/>
            <person name="Carmel L."/>
            <person name="Casola C."/>
            <person name="Choi J.H."/>
            <person name="Detter J.C."/>
            <person name="Dong Q."/>
            <person name="Dusheyko S."/>
            <person name="Eads B.D."/>
            <person name="Frohlich T."/>
            <person name="Geiler-Samerotte K.A."/>
            <person name="Gerlach D."/>
            <person name="Hatcher P."/>
            <person name="Jogdeo S."/>
            <person name="Krijgsveld J."/>
            <person name="Kriventseva E.V."/>
            <person name="Kultz D."/>
            <person name="Laforsch C."/>
            <person name="Lindquist E."/>
            <person name="Lopez J."/>
            <person name="Manak J.R."/>
            <person name="Muller J."/>
            <person name="Pangilinan J."/>
            <person name="Patwardhan R.P."/>
            <person name="Pitluck S."/>
            <person name="Pritham E.J."/>
            <person name="Rechtsteiner A."/>
            <person name="Rho M."/>
            <person name="Rogozin I.B."/>
            <person name="Sakarya O."/>
            <person name="Salamov A."/>
            <person name="Schaack S."/>
            <person name="Shapiro H."/>
            <person name="Shiga Y."/>
            <person name="Skalitzky C."/>
            <person name="Smith Z."/>
            <person name="Souvorov A."/>
            <person name="Sung W."/>
            <person name="Tang Z."/>
            <person name="Tsuchiya D."/>
            <person name="Tu H."/>
            <person name="Vos H."/>
            <person name="Wang M."/>
            <person name="Wolf Y.I."/>
            <person name="Yamagata H."/>
            <person name="Yamada T."/>
            <person name="Ye Y."/>
            <person name="Shaw J.R."/>
            <person name="Andrews J."/>
            <person name="Crease T.J."/>
            <person name="Tang H."/>
            <person name="Lucas S.M."/>
            <person name="Robertson H.M."/>
            <person name="Bork P."/>
            <person name="Koonin E.V."/>
            <person name="Zdobnov E.M."/>
            <person name="Grigoriev I.V."/>
            <person name="Lynch M."/>
            <person name="Boore J.L."/>
        </authorList>
    </citation>
    <scope>NUCLEOTIDE SEQUENCE [LARGE SCALE GENOMIC DNA]</scope>
</reference>
<gene>
    <name evidence="3" type="ORF">DAPPUDRAFT_240592</name>
</gene>
<feature type="compositionally biased region" description="Polar residues" evidence="1">
    <location>
        <begin position="235"/>
        <end position="258"/>
    </location>
</feature>
<evidence type="ECO:0000313" key="4">
    <source>
        <dbReference type="Proteomes" id="UP000000305"/>
    </source>
</evidence>
<accession>E9GBX2</accession>
<name>E9GBX2_DAPPU</name>
<dbReference type="OrthoDB" id="6359692at2759"/>
<protein>
    <submittedName>
        <fullName evidence="3">Uncharacterized protein</fullName>
    </submittedName>
</protein>
<proteinExistence type="predicted"/>
<evidence type="ECO:0000256" key="2">
    <source>
        <dbReference type="SAM" id="SignalP"/>
    </source>
</evidence>
<dbReference type="AlphaFoldDB" id="E9GBX2"/>
<keyword evidence="2" id="KW-0732">Signal</keyword>
<dbReference type="EMBL" id="GL732538">
    <property type="protein sequence ID" value="EFX83033.1"/>
    <property type="molecule type" value="Genomic_DNA"/>
</dbReference>
<organism evidence="3 4">
    <name type="scientific">Daphnia pulex</name>
    <name type="common">Water flea</name>
    <dbReference type="NCBI Taxonomy" id="6669"/>
    <lineage>
        <taxon>Eukaryota</taxon>
        <taxon>Metazoa</taxon>
        <taxon>Ecdysozoa</taxon>
        <taxon>Arthropoda</taxon>
        <taxon>Crustacea</taxon>
        <taxon>Branchiopoda</taxon>
        <taxon>Diplostraca</taxon>
        <taxon>Cladocera</taxon>
        <taxon>Anomopoda</taxon>
        <taxon>Daphniidae</taxon>
        <taxon>Daphnia</taxon>
    </lineage>
</organism>
<feature type="chain" id="PRO_5003236849" evidence="2">
    <location>
        <begin position="24"/>
        <end position="336"/>
    </location>
</feature>
<dbReference type="HOGENOM" id="CLU_827067_0_0_1"/>
<keyword evidence="4" id="KW-1185">Reference proteome</keyword>
<dbReference type="KEGG" id="dpx:DAPPUDRAFT_240592"/>
<evidence type="ECO:0000313" key="3">
    <source>
        <dbReference type="EMBL" id="EFX83033.1"/>
    </source>
</evidence>
<feature type="compositionally biased region" description="Polar residues" evidence="1">
    <location>
        <begin position="266"/>
        <end position="284"/>
    </location>
</feature>
<dbReference type="Proteomes" id="UP000000305">
    <property type="component" value="Unassembled WGS sequence"/>
</dbReference>
<dbReference type="InParanoid" id="E9GBX2"/>
<feature type="region of interest" description="Disordered" evidence="1">
    <location>
        <begin position="235"/>
        <end position="284"/>
    </location>
</feature>
<feature type="signal peptide" evidence="2">
    <location>
        <begin position="1"/>
        <end position="23"/>
    </location>
</feature>
<evidence type="ECO:0000256" key="1">
    <source>
        <dbReference type="SAM" id="MobiDB-lite"/>
    </source>
</evidence>